<dbReference type="SUPFAM" id="SSF52540">
    <property type="entry name" value="P-loop containing nucleoside triphosphate hydrolases"/>
    <property type="match status" value="1"/>
</dbReference>
<dbReference type="PROSITE" id="PS50893">
    <property type="entry name" value="ABC_TRANSPORTER_2"/>
    <property type="match status" value="1"/>
</dbReference>
<proteinExistence type="predicted"/>
<dbReference type="STRING" id="1115515.EV102420_02_02940"/>
<dbReference type="InterPro" id="IPR050095">
    <property type="entry name" value="ECF_ABC_transporter_ATP-bd"/>
</dbReference>
<evidence type="ECO:0000256" key="2">
    <source>
        <dbReference type="ARBA" id="ARBA00022741"/>
    </source>
</evidence>
<dbReference type="OrthoDB" id="5292475at2"/>
<dbReference type="PANTHER" id="PTHR43553">
    <property type="entry name" value="HEAVY METAL TRANSPORTER"/>
    <property type="match status" value="1"/>
</dbReference>
<evidence type="ECO:0000256" key="1">
    <source>
        <dbReference type="ARBA" id="ARBA00022448"/>
    </source>
</evidence>
<protein>
    <submittedName>
        <fullName evidence="5">Putative ABC transporter ATP binding protein</fullName>
    </submittedName>
</protein>
<dbReference type="RefSeq" id="WP_042388082.1">
    <property type="nucleotide sequence ID" value="NZ_BBMZ01000002.1"/>
</dbReference>
<evidence type="ECO:0000313" key="5">
    <source>
        <dbReference type="EMBL" id="GAL56689.1"/>
    </source>
</evidence>
<dbReference type="InterPro" id="IPR003439">
    <property type="entry name" value="ABC_transporter-like_ATP-bd"/>
</dbReference>
<dbReference type="EMBL" id="BBMZ01000002">
    <property type="protein sequence ID" value="GAL56689.1"/>
    <property type="molecule type" value="Genomic_DNA"/>
</dbReference>
<gene>
    <name evidence="5" type="ORF">EV102420_02_02940</name>
</gene>
<organism evidence="5 6">
    <name type="scientific">Pseudescherichia vulneris NBRC 102420</name>
    <dbReference type="NCBI Taxonomy" id="1115515"/>
    <lineage>
        <taxon>Bacteria</taxon>
        <taxon>Pseudomonadati</taxon>
        <taxon>Pseudomonadota</taxon>
        <taxon>Gammaproteobacteria</taxon>
        <taxon>Enterobacterales</taxon>
        <taxon>Enterobacteriaceae</taxon>
        <taxon>Pseudescherichia</taxon>
    </lineage>
</organism>
<dbReference type="GO" id="GO:0005524">
    <property type="term" value="F:ATP binding"/>
    <property type="evidence" value="ECO:0007669"/>
    <property type="project" value="UniProtKB-KW"/>
</dbReference>
<dbReference type="SMART" id="SM00382">
    <property type="entry name" value="AAA"/>
    <property type="match status" value="1"/>
</dbReference>
<name>A0A090V086_PSEVU</name>
<dbReference type="CDD" id="cd03225">
    <property type="entry name" value="ABC_cobalt_CbiO_domain1"/>
    <property type="match status" value="1"/>
</dbReference>
<dbReference type="InterPro" id="IPR003593">
    <property type="entry name" value="AAA+_ATPase"/>
</dbReference>
<dbReference type="GO" id="GO:0042626">
    <property type="term" value="F:ATPase-coupled transmembrane transporter activity"/>
    <property type="evidence" value="ECO:0007669"/>
    <property type="project" value="TreeGrafter"/>
</dbReference>
<evidence type="ECO:0000259" key="4">
    <source>
        <dbReference type="PROSITE" id="PS50893"/>
    </source>
</evidence>
<dbReference type="eggNOG" id="COG1118">
    <property type="taxonomic scope" value="Bacteria"/>
</dbReference>
<dbReference type="AlphaFoldDB" id="A0A090V086"/>
<dbReference type="InterPro" id="IPR015856">
    <property type="entry name" value="ABC_transpr_CbiO/EcfA_su"/>
</dbReference>
<evidence type="ECO:0000313" key="6">
    <source>
        <dbReference type="Proteomes" id="UP000029462"/>
    </source>
</evidence>
<keyword evidence="3" id="KW-0067">ATP-binding</keyword>
<keyword evidence="1" id="KW-0813">Transport</keyword>
<comment type="caution">
    <text evidence="5">The sequence shown here is derived from an EMBL/GenBank/DDBJ whole genome shotgun (WGS) entry which is preliminary data.</text>
</comment>
<dbReference type="Pfam" id="PF00005">
    <property type="entry name" value="ABC_tran"/>
    <property type="match status" value="1"/>
</dbReference>
<reference evidence="5 6" key="1">
    <citation type="submission" date="2014-09" db="EMBL/GenBank/DDBJ databases">
        <title>Whole genome shotgun sequence of Escherichia vulneris NBRC 102420.</title>
        <authorList>
            <person name="Yoshida Y."/>
            <person name="Hosoyama A."/>
            <person name="Tsuchikane K."/>
            <person name="Ohji S."/>
            <person name="Ichikawa N."/>
            <person name="Kimura A."/>
            <person name="Yamazoe A."/>
            <person name="Ezaki T."/>
            <person name="Fujita N."/>
        </authorList>
    </citation>
    <scope>NUCLEOTIDE SEQUENCE [LARGE SCALE GENOMIC DNA]</scope>
    <source>
        <strain evidence="5 6">NBRC 102420</strain>
    </source>
</reference>
<dbReference type="InterPro" id="IPR027417">
    <property type="entry name" value="P-loop_NTPase"/>
</dbReference>
<dbReference type="Proteomes" id="UP000029462">
    <property type="component" value="Unassembled WGS sequence"/>
</dbReference>
<feature type="domain" description="ABC transporter" evidence="4">
    <location>
        <begin position="2"/>
        <end position="221"/>
    </location>
</feature>
<sequence length="221" mass="24721">MLKVENVDFRWPKAEQRCLRGVSLHLAPGEFVALIGDNGAGKSTLLRIMAGLLAPDAGSVSIQSHALSRLKAQERARLTGVLFQEAENQIVQSEVFAEVAYGLRLQKLPQDEIQRRVEEALTLCQLEEVAEAHPLDLHVAQRRMVAVASLEALSPPMLLLDEPSRDFDDRWLGIFENWLALCRQRGTTVLAISHDYDFIRRNFPRIVRLADGGIAEDNCSL</sequence>
<dbReference type="GO" id="GO:0016887">
    <property type="term" value="F:ATP hydrolysis activity"/>
    <property type="evidence" value="ECO:0007669"/>
    <property type="project" value="InterPro"/>
</dbReference>
<evidence type="ECO:0000256" key="3">
    <source>
        <dbReference type="ARBA" id="ARBA00022840"/>
    </source>
</evidence>
<dbReference type="Gene3D" id="3.40.50.300">
    <property type="entry name" value="P-loop containing nucleotide triphosphate hydrolases"/>
    <property type="match status" value="1"/>
</dbReference>
<dbReference type="GO" id="GO:0043190">
    <property type="term" value="C:ATP-binding cassette (ABC) transporter complex"/>
    <property type="evidence" value="ECO:0007669"/>
    <property type="project" value="TreeGrafter"/>
</dbReference>
<keyword evidence="6" id="KW-1185">Reference proteome</keyword>
<keyword evidence="2" id="KW-0547">Nucleotide-binding</keyword>
<accession>A0A090V086</accession>